<accession>A0A5C7J311</accession>
<proteinExistence type="predicted"/>
<feature type="non-terminal residue" evidence="1">
    <location>
        <position position="67"/>
    </location>
</feature>
<dbReference type="Proteomes" id="UP000321026">
    <property type="component" value="Unassembled WGS sequence"/>
</dbReference>
<dbReference type="EMBL" id="SSDS01000095">
    <property type="protein sequence ID" value="TXG75905.1"/>
    <property type="molecule type" value="Genomic_DNA"/>
</dbReference>
<evidence type="ECO:0000313" key="1">
    <source>
        <dbReference type="EMBL" id="TXG75905.1"/>
    </source>
</evidence>
<evidence type="ECO:0000313" key="2">
    <source>
        <dbReference type="Proteomes" id="UP000321026"/>
    </source>
</evidence>
<organism evidence="1 2">
    <name type="scientific">Candidatus Dojkabacteria bacterium</name>
    <dbReference type="NCBI Taxonomy" id="2099670"/>
    <lineage>
        <taxon>Bacteria</taxon>
        <taxon>Candidatus Dojkabacteria</taxon>
    </lineage>
</organism>
<dbReference type="AlphaFoldDB" id="A0A5C7J311"/>
<gene>
    <name evidence="1" type="ORF">E6Q11_06130</name>
</gene>
<name>A0A5C7J311_9BACT</name>
<sequence>MAIRTHAQFRMFHGQVRTYFRDAESAGFDRSLNNVRAAAERFGFDLEQSKALWAKCYNPAIVPNGRL</sequence>
<protein>
    <submittedName>
        <fullName evidence="1">Uncharacterized protein</fullName>
    </submittedName>
</protein>
<comment type="caution">
    <text evidence="1">The sequence shown here is derived from an EMBL/GenBank/DDBJ whole genome shotgun (WGS) entry which is preliminary data.</text>
</comment>
<reference evidence="1 2" key="1">
    <citation type="submission" date="2018-09" db="EMBL/GenBank/DDBJ databases">
        <title>Metagenome Assembled Genomes from an Advanced Water Purification Facility.</title>
        <authorList>
            <person name="Stamps B.W."/>
            <person name="Spear J.R."/>
        </authorList>
    </citation>
    <scope>NUCLEOTIDE SEQUENCE [LARGE SCALE GENOMIC DNA]</scope>
    <source>
        <strain evidence="1">Bin_63_2</strain>
    </source>
</reference>